<evidence type="ECO:0000313" key="2">
    <source>
        <dbReference type="EMBL" id="TVX93459.1"/>
    </source>
</evidence>
<name>A0A559J0P2_9BACL</name>
<evidence type="ECO:0000256" key="1">
    <source>
        <dbReference type="SAM" id="SignalP"/>
    </source>
</evidence>
<sequence>MKKISRLMLLSSLSLTLMLSSGVTAAFAKSDVAPTPAAQSTISNVSNLVDGDITTMNAREQFVKDTLYFYNNKWGNRYNVLVFNSQLGYERSFHGVKESAIVNYGSINYYVWVFESGTFRNKGDGGWINWGFLGNFTRNGSYVQFYNR</sequence>
<keyword evidence="3" id="KW-1185">Reference proteome</keyword>
<comment type="caution">
    <text evidence="2">The sequence shown here is derived from an EMBL/GenBank/DDBJ whole genome shotgun (WGS) entry which is preliminary data.</text>
</comment>
<dbReference type="Proteomes" id="UP000318102">
    <property type="component" value="Unassembled WGS sequence"/>
</dbReference>
<reference evidence="2 3" key="1">
    <citation type="submission" date="2019-07" db="EMBL/GenBank/DDBJ databases">
        <authorList>
            <person name="Kim J."/>
        </authorList>
    </citation>
    <scope>NUCLEOTIDE SEQUENCE [LARGE SCALE GENOMIC DNA]</scope>
    <source>
        <strain evidence="2 3">N4</strain>
    </source>
</reference>
<dbReference type="OrthoDB" id="5195614at2"/>
<proteinExistence type="predicted"/>
<dbReference type="RefSeq" id="WP_144989972.1">
    <property type="nucleotide sequence ID" value="NZ_VNJK01000001.1"/>
</dbReference>
<organism evidence="2 3">
    <name type="scientific">Paenibacillus agilis</name>
    <dbReference type="NCBI Taxonomy" id="3020863"/>
    <lineage>
        <taxon>Bacteria</taxon>
        <taxon>Bacillati</taxon>
        <taxon>Bacillota</taxon>
        <taxon>Bacilli</taxon>
        <taxon>Bacillales</taxon>
        <taxon>Paenibacillaceae</taxon>
        <taxon>Paenibacillus</taxon>
    </lineage>
</organism>
<keyword evidence="1" id="KW-0732">Signal</keyword>
<evidence type="ECO:0008006" key="4">
    <source>
        <dbReference type="Google" id="ProtNLM"/>
    </source>
</evidence>
<accession>A0A559J0P2</accession>
<gene>
    <name evidence="2" type="ORF">FPZ44_10580</name>
</gene>
<protein>
    <recommendedName>
        <fullName evidence="4">Stress protein</fullName>
    </recommendedName>
</protein>
<feature type="chain" id="PRO_5021976440" description="Stress protein" evidence="1">
    <location>
        <begin position="29"/>
        <end position="148"/>
    </location>
</feature>
<dbReference type="AlphaFoldDB" id="A0A559J0P2"/>
<dbReference type="EMBL" id="VNJK01000001">
    <property type="protein sequence ID" value="TVX93459.1"/>
    <property type="molecule type" value="Genomic_DNA"/>
</dbReference>
<feature type="signal peptide" evidence="1">
    <location>
        <begin position="1"/>
        <end position="28"/>
    </location>
</feature>
<evidence type="ECO:0000313" key="3">
    <source>
        <dbReference type="Proteomes" id="UP000318102"/>
    </source>
</evidence>